<keyword evidence="1" id="KW-0812">Transmembrane</keyword>
<dbReference type="Proteomes" id="UP000253209">
    <property type="component" value="Unassembled WGS sequence"/>
</dbReference>
<dbReference type="EMBL" id="QGDC01000008">
    <property type="protein sequence ID" value="RCH54045.1"/>
    <property type="molecule type" value="Genomic_DNA"/>
</dbReference>
<keyword evidence="1" id="KW-0472">Membrane</keyword>
<feature type="transmembrane region" description="Helical" evidence="1">
    <location>
        <begin position="32"/>
        <end position="56"/>
    </location>
</feature>
<protein>
    <submittedName>
        <fullName evidence="2">Uncharacterized protein</fullName>
    </submittedName>
</protein>
<comment type="caution">
    <text evidence="2">The sequence shown here is derived from an EMBL/GenBank/DDBJ whole genome shotgun (WGS) entry which is preliminary data.</text>
</comment>
<evidence type="ECO:0000313" key="2">
    <source>
        <dbReference type="EMBL" id="RCH54045.1"/>
    </source>
</evidence>
<name>A0A367GLY1_9SPHI</name>
<gene>
    <name evidence="2" type="ORF">DJ568_14250</name>
</gene>
<keyword evidence="3" id="KW-1185">Reference proteome</keyword>
<keyword evidence="1" id="KW-1133">Transmembrane helix</keyword>
<evidence type="ECO:0000313" key="3">
    <source>
        <dbReference type="Proteomes" id="UP000253209"/>
    </source>
</evidence>
<sequence>MITRIIYIVAGLILGILLLTYGADSVSQPSNASVFIGVAEIILGLITMLVIIRYIIRNLN</sequence>
<evidence type="ECO:0000256" key="1">
    <source>
        <dbReference type="SAM" id="Phobius"/>
    </source>
</evidence>
<reference evidence="2 3" key="1">
    <citation type="submission" date="2018-05" db="EMBL/GenBank/DDBJ databases">
        <title>Mucilaginibacter hurinus sp. nov., isolated from briquette warehouse soil.</title>
        <authorList>
            <person name="Choi L."/>
        </authorList>
    </citation>
    <scope>NUCLEOTIDE SEQUENCE [LARGE SCALE GENOMIC DNA]</scope>
    <source>
        <strain evidence="2 3">ZR32</strain>
    </source>
</reference>
<dbReference type="AlphaFoldDB" id="A0A367GLY1"/>
<accession>A0A367GLY1</accession>
<proteinExistence type="predicted"/>
<organism evidence="2 3">
    <name type="scientific">Mucilaginibacter hurinus</name>
    <dbReference type="NCBI Taxonomy" id="2201324"/>
    <lineage>
        <taxon>Bacteria</taxon>
        <taxon>Pseudomonadati</taxon>
        <taxon>Bacteroidota</taxon>
        <taxon>Sphingobacteriia</taxon>
        <taxon>Sphingobacteriales</taxon>
        <taxon>Sphingobacteriaceae</taxon>
        <taxon>Mucilaginibacter</taxon>
    </lineage>
</organism>